<evidence type="ECO:0000256" key="6">
    <source>
        <dbReference type="SAM" id="Phobius"/>
    </source>
</evidence>
<feature type="transmembrane region" description="Helical" evidence="6">
    <location>
        <begin position="155"/>
        <end position="174"/>
    </location>
</feature>
<dbReference type="SUPFAM" id="SSF103481">
    <property type="entry name" value="Multidrug resistance efflux transporter EmrE"/>
    <property type="match status" value="2"/>
</dbReference>
<feature type="domain" description="EamA" evidence="7">
    <location>
        <begin position="10"/>
        <end position="109"/>
    </location>
</feature>
<proteinExistence type="inferred from homology"/>
<evidence type="ECO:0000256" key="1">
    <source>
        <dbReference type="ARBA" id="ARBA00004141"/>
    </source>
</evidence>
<feature type="transmembrane region" description="Helical" evidence="6">
    <location>
        <begin position="194"/>
        <end position="212"/>
    </location>
</feature>
<keyword evidence="5 6" id="KW-0472">Membrane</keyword>
<dbReference type="InterPro" id="IPR000620">
    <property type="entry name" value="EamA_dom"/>
</dbReference>
<dbReference type="GO" id="GO:0016020">
    <property type="term" value="C:membrane"/>
    <property type="evidence" value="ECO:0007669"/>
    <property type="project" value="UniProtKB-SubCell"/>
</dbReference>
<dbReference type="Pfam" id="PF00892">
    <property type="entry name" value="EamA"/>
    <property type="match status" value="2"/>
</dbReference>
<dbReference type="InterPro" id="IPR050638">
    <property type="entry name" value="AA-Vitamin_Transporters"/>
</dbReference>
<reference evidence="9" key="1">
    <citation type="submission" date="2019-11" db="EMBL/GenBank/DDBJ databases">
        <title>Isolation and characterization of two novel species in the genus Thiomicrorhabdus.</title>
        <authorList>
            <person name="Mochizuki J."/>
            <person name="Kojima H."/>
            <person name="Fukui M."/>
        </authorList>
    </citation>
    <scope>NUCLEOTIDE SEQUENCE [LARGE SCALE GENOMIC DNA]</scope>
    <source>
        <strain evidence="9">AkT22</strain>
    </source>
</reference>
<comment type="subcellular location">
    <subcellularLocation>
        <location evidence="1">Membrane</location>
        <topology evidence="1">Multi-pass membrane protein</topology>
    </subcellularLocation>
</comment>
<name>A0A6F8PNR0_9GAMM</name>
<evidence type="ECO:0000259" key="7">
    <source>
        <dbReference type="Pfam" id="PF00892"/>
    </source>
</evidence>
<dbReference type="AlphaFoldDB" id="A0A6F8PNR0"/>
<dbReference type="PANTHER" id="PTHR32322:SF2">
    <property type="entry name" value="EAMA DOMAIN-CONTAINING PROTEIN"/>
    <property type="match status" value="1"/>
</dbReference>
<dbReference type="Proteomes" id="UP000501466">
    <property type="component" value="Chromosome"/>
</dbReference>
<feature type="transmembrane region" description="Helical" evidence="6">
    <location>
        <begin position="125"/>
        <end position="148"/>
    </location>
</feature>
<feature type="transmembrane region" description="Helical" evidence="6">
    <location>
        <begin position="6"/>
        <end position="25"/>
    </location>
</feature>
<dbReference type="KEGG" id="tzo:THMIRHAT_14340"/>
<feature type="transmembrane region" description="Helical" evidence="6">
    <location>
        <begin position="37"/>
        <end position="58"/>
    </location>
</feature>
<evidence type="ECO:0000256" key="2">
    <source>
        <dbReference type="ARBA" id="ARBA00007362"/>
    </source>
</evidence>
<evidence type="ECO:0000256" key="4">
    <source>
        <dbReference type="ARBA" id="ARBA00022989"/>
    </source>
</evidence>
<dbReference type="EMBL" id="AP021888">
    <property type="protein sequence ID" value="BBP43688.1"/>
    <property type="molecule type" value="Genomic_DNA"/>
</dbReference>
<protein>
    <recommendedName>
        <fullName evidence="7">EamA domain-containing protein</fullName>
    </recommendedName>
</protein>
<evidence type="ECO:0000313" key="8">
    <source>
        <dbReference type="EMBL" id="BBP43688.1"/>
    </source>
</evidence>
<keyword evidence="3 6" id="KW-0812">Transmembrane</keyword>
<feature type="transmembrane region" description="Helical" evidence="6">
    <location>
        <begin position="95"/>
        <end position="113"/>
    </location>
</feature>
<feature type="transmembrane region" description="Helical" evidence="6">
    <location>
        <begin position="64"/>
        <end position="83"/>
    </location>
</feature>
<organism evidence="8 9">
    <name type="scientific">Thiosulfativibrio zosterae</name>
    <dbReference type="NCBI Taxonomy" id="2675053"/>
    <lineage>
        <taxon>Bacteria</taxon>
        <taxon>Pseudomonadati</taxon>
        <taxon>Pseudomonadota</taxon>
        <taxon>Gammaproteobacteria</taxon>
        <taxon>Thiotrichales</taxon>
        <taxon>Piscirickettsiaceae</taxon>
        <taxon>Thiosulfativibrio</taxon>
    </lineage>
</organism>
<accession>A0A6F8PNR0</accession>
<sequence>MDWFLGISGRFFISAALCLPLIFWFSKTPFSLQWREMRIYLAAAIGMVGGMSGMYYAAQTMPSGWISLVFGLTPIMTGILAATLFKNLTLSPSKYLGMLVSFMGLAVIFYPNLNTRWTELSLEQTPLIIGLSIALGAVFLHALSTLLVKKVNYGISSLHLVAGTAWISSLIYLMIDPSFLWSWTSLPSKSLWSIAYLGTFGSVLGFVLYYFLLKQIDAIRLGFITLITPVVALLLGHYFNEEALNLTIWLGAGLVIFGLVLYEFGSRIWKRTKQKSV</sequence>
<dbReference type="PANTHER" id="PTHR32322">
    <property type="entry name" value="INNER MEMBRANE TRANSPORTER"/>
    <property type="match status" value="1"/>
</dbReference>
<evidence type="ECO:0000256" key="3">
    <source>
        <dbReference type="ARBA" id="ARBA00022692"/>
    </source>
</evidence>
<feature type="transmembrane region" description="Helical" evidence="6">
    <location>
        <begin position="246"/>
        <end position="265"/>
    </location>
</feature>
<keyword evidence="4 6" id="KW-1133">Transmembrane helix</keyword>
<feature type="transmembrane region" description="Helical" evidence="6">
    <location>
        <begin position="219"/>
        <end position="240"/>
    </location>
</feature>
<evidence type="ECO:0000256" key="5">
    <source>
        <dbReference type="ARBA" id="ARBA00023136"/>
    </source>
</evidence>
<comment type="similarity">
    <text evidence="2">Belongs to the EamA transporter family.</text>
</comment>
<gene>
    <name evidence="8" type="ORF">THMIRHAT_14340</name>
</gene>
<feature type="domain" description="EamA" evidence="7">
    <location>
        <begin position="129"/>
        <end position="261"/>
    </location>
</feature>
<dbReference type="InterPro" id="IPR037185">
    <property type="entry name" value="EmrE-like"/>
</dbReference>
<keyword evidence="9" id="KW-1185">Reference proteome</keyword>
<evidence type="ECO:0000313" key="9">
    <source>
        <dbReference type="Proteomes" id="UP000501466"/>
    </source>
</evidence>